<sequence length="209" mass="23465">MVLHLQDDSKYAKGWPCISSSDLLRQLENFMSAVIINGFGTENGVLFIKPTRRQVDGSHRYYFCKESPDGKIFLYKKMGAGKFFKIYTNKEETVEVLTYIINYMKHRGAYPTIKDVEQHYEDAQVIIARERIQICLNIVHSEIKVVSMTTTVIAAEPASKQNKGSQSPRSPLSSSATAVASPPSNDNDTKPRKRTHAAATNSSTQINRC</sequence>
<evidence type="ECO:0000313" key="4">
    <source>
        <dbReference type="EMBL" id="CAF1175341.1"/>
    </source>
</evidence>
<dbReference type="EMBL" id="CAJNOL010000667">
    <property type="protein sequence ID" value="CAF1159003.1"/>
    <property type="molecule type" value="Genomic_DNA"/>
</dbReference>
<evidence type="ECO:0000313" key="5">
    <source>
        <dbReference type="Proteomes" id="UP000663870"/>
    </source>
</evidence>
<evidence type="ECO:0000313" key="3">
    <source>
        <dbReference type="EMBL" id="CAF1159003.1"/>
    </source>
</evidence>
<dbReference type="AlphaFoldDB" id="A0A814UKN7"/>
<dbReference type="EMBL" id="CAJNOH010000265">
    <property type="protein sequence ID" value="CAF0975554.1"/>
    <property type="molecule type" value="Genomic_DNA"/>
</dbReference>
<reference evidence="4" key="1">
    <citation type="submission" date="2021-02" db="EMBL/GenBank/DDBJ databases">
        <authorList>
            <person name="Nowell W R."/>
        </authorList>
    </citation>
    <scope>NUCLEOTIDE SEQUENCE</scope>
</reference>
<feature type="region of interest" description="Disordered" evidence="1">
    <location>
        <begin position="157"/>
        <end position="209"/>
    </location>
</feature>
<keyword evidence="5" id="KW-1185">Reference proteome</keyword>
<protein>
    <submittedName>
        <fullName evidence="4">Uncharacterized protein</fullName>
    </submittedName>
</protein>
<dbReference type="EMBL" id="CAJNOL010000714">
    <property type="protein sequence ID" value="CAF1175341.1"/>
    <property type="molecule type" value="Genomic_DNA"/>
</dbReference>
<dbReference type="Proteomes" id="UP000663870">
    <property type="component" value="Unassembled WGS sequence"/>
</dbReference>
<evidence type="ECO:0000256" key="1">
    <source>
        <dbReference type="SAM" id="MobiDB-lite"/>
    </source>
</evidence>
<name>A0A814UKN7_9BILA</name>
<comment type="caution">
    <text evidence="4">The sequence shown here is derived from an EMBL/GenBank/DDBJ whole genome shotgun (WGS) entry which is preliminary data.</text>
</comment>
<accession>A0A814UKN7</accession>
<proteinExistence type="predicted"/>
<gene>
    <name evidence="3" type="ORF">JXQ802_LOCUS22151</name>
    <name evidence="4" type="ORF">JXQ802_LOCUS23036</name>
    <name evidence="2" type="ORF">PYM288_LOCUS13340</name>
</gene>
<dbReference type="Proteomes" id="UP000663854">
    <property type="component" value="Unassembled WGS sequence"/>
</dbReference>
<feature type="compositionally biased region" description="Low complexity" evidence="1">
    <location>
        <begin position="165"/>
        <end position="184"/>
    </location>
</feature>
<evidence type="ECO:0000313" key="2">
    <source>
        <dbReference type="EMBL" id="CAF0975554.1"/>
    </source>
</evidence>
<organism evidence="4 5">
    <name type="scientific">Rotaria sordida</name>
    <dbReference type="NCBI Taxonomy" id="392033"/>
    <lineage>
        <taxon>Eukaryota</taxon>
        <taxon>Metazoa</taxon>
        <taxon>Spiralia</taxon>
        <taxon>Gnathifera</taxon>
        <taxon>Rotifera</taxon>
        <taxon>Eurotatoria</taxon>
        <taxon>Bdelloidea</taxon>
        <taxon>Philodinida</taxon>
        <taxon>Philodinidae</taxon>
        <taxon>Rotaria</taxon>
    </lineage>
</organism>
<feature type="compositionally biased region" description="Polar residues" evidence="1">
    <location>
        <begin position="198"/>
        <end position="209"/>
    </location>
</feature>